<dbReference type="Pfam" id="PF06287">
    <property type="entry name" value="DUF1039"/>
    <property type="match status" value="1"/>
</dbReference>
<dbReference type="InterPro" id="IPR010437">
    <property type="entry name" value="T3SS_SsaH/EsaH"/>
</dbReference>
<dbReference type="eggNOG" id="ENOG503181R">
    <property type="taxonomic scope" value="Bacteria"/>
</dbReference>
<reference evidence="1 2" key="1">
    <citation type="submission" date="2011-08" db="EMBL/GenBank/DDBJ databases">
        <title>The genome of the obligate endobacterium of an arbuscular mycorrhizal fungus reveals an interphylum network of nutritional interactions.</title>
        <authorList>
            <person name="Ghignone S."/>
            <person name="Salvioli A."/>
            <person name="Anca I."/>
            <person name="Lumini E."/>
            <person name="Ortu G."/>
            <person name="Petiti L."/>
            <person name="Cruveiller S."/>
            <person name="Bianciotto V."/>
            <person name="Piffanelli P."/>
            <person name="Lanfranco L."/>
            <person name="Bonfante P."/>
        </authorList>
    </citation>
    <scope>NUCLEOTIDE SEQUENCE [LARGE SCALE GENOMIC DNA]</scope>
    <source>
        <strain evidence="1 2">BEG34</strain>
    </source>
</reference>
<dbReference type="NCBIfam" id="TIGR02498">
    <property type="entry name" value="type_III_ssaH"/>
    <property type="match status" value="1"/>
</dbReference>
<dbReference type="STRING" id="1070319.CAGGBEG34_210107"/>
<dbReference type="EMBL" id="CAFB01000038">
    <property type="protein sequence ID" value="CCD29238.1"/>
    <property type="molecule type" value="Genomic_DNA"/>
</dbReference>
<protein>
    <submittedName>
        <fullName evidence="1">Type III secretion system SsaH protein</fullName>
    </submittedName>
</protein>
<keyword evidence="2" id="KW-1185">Reference proteome</keyword>
<organism evidence="1 2">
    <name type="scientific">Candidatus Glomeribacter gigasporarum BEG34</name>
    <dbReference type="NCBI Taxonomy" id="1070319"/>
    <lineage>
        <taxon>Bacteria</taxon>
        <taxon>Pseudomonadati</taxon>
        <taxon>Pseudomonadota</taxon>
        <taxon>Betaproteobacteria</taxon>
        <taxon>Burkholderiales</taxon>
        <taxon>Burkholderiaceae</taxon>
        <taxon>Candidatus Glomeribacter</taxon>
    </lineage>
</organism>
<evidence type="ECO:0000313" key="1">
    <source>
        <dbReference type="EMBL" id="CCD29238.1"/>
    </source>
</evidence>
<name>G2J8Z1_9BURK</name>
<dbReference type="AlphaFoldDB" id="G2J8Z1"/>
<dbReference type="RefSeq" id="WP_006682468.1">
    <property type="nucleotide sequence ID" value="NZ_CAFB01000038.1"/>
</dbReference>
<gene>
    <name evidence="1" type="primary">SsaH</name>
    <name evidence="1" type="ORF">CAGGBEG34_210107</name>
</gene>
<proteinExistence type="predicted"/>
<sequence length="98" mass="10921">MSAVLQQEIKRLLVEAAIAAPNYGLTMPAQGLLNALPALGLDRETKALTTAMIRFGLKKPRSALNALKGIDNEDARVLRQTIVEYLEEMERKRRAWMG</sequence>
<evidence type="ECO:0000313" key="2">
    <source>
        <dbReference type="Proteomes" id="UP000054051"/>
    </source>
</evidence>
<dbReference type="Proteomes" id="UP000054051">
    <property type="component" value="Unassembled WGS sequence"/>
</dbReference>
<dbReference type="OrthoDB" id="9132441at2"/>
<accession>G2J8Z1</accession>
<comment type="caution">
    <text evidence="1">The sequence shown here is derived from an EMBL/GenBank/DDBJ whole genome shotgun (WGS) entry which is preliminary data.</text>
</comment>